<dbReference type="GO" id="GO:0009103">
    <property type="term" value="P:lipopolysaccharide biosynthetic process"/>
    <property type="evidence" value="ECO:0007669"/>
    <property type="project" value="UniProtKB-KW"/>
</dbReference>
<feature type="domain" description="Glycosyltransferase 2-like" evidence="9">
    <location>
        <begin position="8"/>
        <end position="169"/>
    </location>
</feature>
<organism evidence="10 11">
    <name type="scientific">Desulfoglaeba alkanexedens ALDC</name>
    <dbReference type="NCBI Taxonomy" id="980445"/>
    <lineage>
        <taxon>Bacteria</taxon>
        <taxon>Pseudomonadati</taxon>
        <taxon>Thermodesulfobacteriota</taxon>
        <taxon>Syntrophobacteria</taxon>
        <taxon>Syntrophobacterales</taxon>
        <taxon>Syntrophobacteraceae</taxon>
        <taxon>Desulfoglaeba</taxon>
    </lineage>
</organism>
<dbReference type="InterPro" id="IPR001173">
    <property type="entry name" value="Glyco_trans_2-like"/>
</dbReference>
<feature type="transmembrane region" description="Helical" evidence="8">
    <location>
        <begin position="231"/>
        <end position="253"/>
    </location>
</feature>
<evidence type="ECO:0000256" key="1">
    <source>
        <dbReference type="ARBA" id="ARBA00022475"/>
    </source>
</evidence>
<evidence type="ECO:0000259" key="9">
    <source>
        <dbReference type="Pfam" id="PF00535"/>
    </source>
</evidence>
<keyword evidence="2" id="KW-0328">Glycosyltransferase</keyword>
<keyword evidence="5" id="KW-0448">Lipopolysaccharide biosynthesis</keyword>
<dbReference type="AlphaFoldDB" id="A0A4P8L5R9"/>
<dbReference type="KEGG" id="dax:FDQ92_14875"/>
<accession>A0A4P8L5R9</accession>
<keyword evidence="3 10" id="KW-0808">Transferase</keyword>
<evidence type="ECO:0000313" key="10">
    <source>
        <dbReference type="EMBL" id="QCQ23339.1"/>
    </source>
</evidence>
<dbReference type="PANTHER" id="PTHR48090">
    <property type="entry name" value="UNDECAPRENYL-PHOSPHATE 4-DEOXY-4-FORMAMIDO-L-ARABINOSE TRANSFERASE-RELATED"/>
    <property type="match status" value="1"/>
</dbReference>
<dbReference type="EMBL" id="CP040098">
    <property type="protein sequence ID" value="QCQ23339.1"/>
    <property type="molecule type" value="Genomic_DNA"/>
</dbReference>
<keyword evidence="11" id="KW-1185">Reference proteome</keyword>
<feature type="transmembrane region" description="Helical" evidence="8">
    <location>
        <begin position="265"/>
        <end position="291"/>
    </location>
</feature>
<reference evidence="10 11" key="1">
    <citation type="submission" date="2019-05" db="EMBL/GenBank/DDBJ databases">
        <title>The Complete Genome Sequence of the n-alkane-degrading Desulfoglaeba alkanexedens ALDC reveals multiple alkylsuccinate synthase gene clusters.</title>
        <authorList>
            <person name="Callaghan A.V."/>
            <person name="Davidova I.A."/>
            <person name="Duncan K.E."/>
            <person name="Morris B."/>
            <person name="McInerney M.J."/>
        </authorList>
    </citation>
    <scope>NUCLEOTIDE SEQUENCE [LARGE SCALE GENOMIC DNA]</scope>
    <source>
        <strain evidence="10 11">ALDC</strain>
    </source>
</reference>
<dbReference type="CDD" id="cd04187">
    <property type="entry name" value="DPM1_like_bac"/>
    <property type="match status" value="1"/>
</dbReference>
<reference evidence="10 11" key="2">
    <citation type="submission" date="2019-05" db="EMBL/GenBank/DDBJ databases">
        <authorList>
            <person name="Suflita J.M."/>
            <person name="Marks C.R."/>
        </authorList>
    </citation>
    <scope>NUCLEOTIDE SEQUENCE [LARGE SCALE GENOMIC DNA]</scope>
    <source>
        <strain evidence="10 11">ALDC</strain>
    </source>
</reference>
<keyword evidence="6 8" id="KW-1133">Transmembrane helix</keyword>
<evidence type="ECO:0000256" key="8">
    <source>
        <dbReference type="SAM" id="Phobius"/>
    </source>
</evidence>
<evidence type="ECO:0000256" key="3">
    <source>
        <dbReference type="ARBA" id="ARBA00022679"/>
    </source>
</evidence>
<gene>
    <name evidence="10" type="ORF">FDQ92_14875</name>
</gene>
<dbReference type="GO" id="GO:0005886">
    <property type="term" value="C:plasma membrane"/>
    <property type="evidence" value="ECO:0007669"/>
    <property type="project" value="TreeGrafter"/>
</dbReference>
<evidence type="ECO:0000256" key="5">
    <source>
        <dbReference type="ARBA" id="ARBA00022985"/>
    </source>
</evidence>
<keyword evidence="7 8" id="KW-0472">Membrane</keyword>
<dbReference type="RefSeq" id="WP_137425618.1">
    <property type="nucleotide sequence ID" value="NZ_CP040098.1"/>
</dbReference>
<proteinExistence type="predicted"/>
<dbReference type="Pfam" id="PF00535">
    <property type="entry name" value="Glycos_transf_2"/>
    <property type="match status" value="1"/>
</dbReference>
<keyword evidence="1" id="KW-1003">Cell membrane</keyword>
<dbReference type="Gene3D" id="3.90.550.10">
    <property type="entry name" value="Spore Coat Polysaccharide Biosynthesis Protein SpsA, Chain A"/>
    <property type="match status" value="1"/>
</dbReference>
<evidence type="ECO:0000256" key="6">
    <source>
        <dbReference type="ARBA" id="ARBA00022989"/>
    </source>
</evidence>
<dbReference type="GO" id="GO:0099621">
    <property type="term" value="F:undecaprenyl-phosphate 4-deoxy-4-formamido-L-arabinose transferase activity"/>
    <property type="evidence" value="ECO:0007669"/>
    <property type="project" value="TreeGrafter"/>
</dbReference>
<name>A0A4P8L5R9_9BACT</name>
<dbReference type="InterPro" id="IPR029044">
    <property type="entry name" value="Nucleotide-diphossugar_trans"/>
</dbReference>
<dbReference type="OrthoDB" id="9802649at2"/>
<evidence type="ECO:0000256" key="7">
    <source>
        <dbReference type="ARBA" id="ARBA00023136"/>
    </source>
</evidence>
<dbReference type="PANTHER" id="PTHR48090:SF3">
    <property type="entry name" value="UNDECAPRENYL-PHOSPHATE 4-DEOXY-4-FORMAMIDO-L-ARABINOSE TRANSFERASE"/>
    <property type="match status" value="1"/>
</dbReference>
<evidence type="ECO:0000313" key="11">
    <source>
        <dbReference type="Proteomes" id="UP000298602"/>
    </source>
</evidence>
<evidence type="ECO:0000256" key="2">
    <source>
        <dbReference type="ARBA" id="ARBA00022676"/>
    </source>
</evidence>
<keyword evidence="4 8" id="KW-0812">Transmembrane</keyword>
<sequence length="337" mass="37750">MNAAPDLSVVIPVYNEKENLPELIDRCLAACRRTGRDFEIILVDDGSRDGSRDLILQAADQHIEVVGVVLNRNYGQHAAVFAGLEQSRGHIVVTLDADLQNPPEEIPRLVAEMDRGVDVVGTVRENRQDSLFRRTASALVNRLVRRTTGVMMHDYGCMLRAYRRRVVEAMLQCRERSTFIPILANSFAGSTAEIPVKHALRENGESKYSFLKLISLQFDLLTSMSTFPLRLLLLLGLLIAASGIGFGVLLMVLRFAYGSQWAAEGIFTLFAVLFVFIGTQFIGMGLLGEYIGRIYDDVRRRPRFFIHEIRGNSIDDCGDLPYSGLHMMVASRANQQR</sequence>
<protein>
    <submittedName>
        <fullName evidence="10">Glycosyltransferase</fullName>
    </submittedName>
</protein>
<dbReference type="Proteomes" id="UP000298602">
    <property type="component" value="Chromosome"/>
</dbReference>
<dbReference type="SUPFAM" id="SSF53448">
    <property type="entry name" value="Nucleotide-diphospho-sugar transferases"/>
    <property type="match status" value="1"/>
</dbReference>
<evidence type="ECO:0000256" key="4">
    <source>
        <dbReference type="ARBA" id="ARBA00022692"/>
    </source>
</evidence>
<dbReference type="InterPro" id="IPR050256">
    <property type="entry name" value="Glycosyltransferase_2"/>
</dbReference>